<dbReference type="RefSeq" id="XP_015661774.1">
    <property type="nucleotide sequence ID" value="XM_015800172.1"/>
</dbReference>
<gene>
    <name evidence="1" type="ORF">ABB37_02990</name>
</gene>
<comment type="caution">
    <text evidence="1">The sequence shown here is derived from an EMBL/GenBank/DDBJ whole genome shotgun (WGS) entry which is preliminary data.</text>
</comment>
<organism evidence="1 2">
    <name type="scientific">Leptomonas pyrrhocoris</name>
    <name type="common">Firebug parasite</name>
    <dbReference type="NCBI Taxonomy" id="157538"/>
    <lineage>
        <taxon>Eukaryota</taxon>
        <taxon>Discoba</taxon>
        <taxon>Euglenozoa</taxon>
        <taxon>Kinetoplastea</taxon>
        <taxon>Metakinetoplastina</taxon>
        <taxon>Trypanosomatida</taxon>
        <taxon>Trypanosomatidae</taxon>
        <taxon>Leishmaniinae</taxon>
        <taxon>Leptomonas</taxon>
    </lineage>
</organism>
<evidence type="ECO:0000313" key="2">
    <source>
        <dbReference type="Proteomes" id="UP000037923"/>
    </source>
</evidence>
<protein>
    <submittedName>
        <fullName evidence="1">Uncharacterized protein</fullName>
    </submittedName>
</protein>
<keyword evidence="2" id="KW-1185">Reference proteome</keyword>
<accession>A0A0N0DXS8</accession>
<sequence length="112" mass="12720">MIFTRCREEAKMALNATHTLAMRRLCVCDGTRCASRPQRAEEGLSRVRRAHLLLLMCVCVCVCPLPPHEVLWCDDVATWGCFETFVSFLYVTMYQNSPFLLLSSLALKSSTQ</sequence>
<dbReference type="EMBL" id="LGTL01000004">
    <property type="protein sequence ID" value="KPA83335.1"/>
    <property type="molecule type" value="Genomic_DNA"/>
</dbReference>
<dbReference type="GeneID" id="26903281"/>
<name>A0A0N0DXS8_LEPPY</name>
<dbReference type="VEuPathDB" id="TriTrypDB:LpyrH10_04_5400"/>
<proteinExistence type="predicted"/>
<dbReference type="AlphaFoldDB" id="A0A0N0DXS8"/>
<reference evidence="1 2" key="1">
    <citation type="submission" date="2015-07" db="EMBL/GenBank/DDBJ databases">
        <title>High-quality genome of monoxenous trypanosomatid Leptomonas pyrrhocoris.</title>
        <authorList>
            <person name="Flegontov P."/>
            <person name="Butenko A."/>
            <person name="Firsov S."/>
            <person name="Vlcek C."/>
            <person name="Logacheva M.D."/>
            <person name="Field M."/>
            <person name="Filatov D."/>
            <person name="Flegontova O."/>
            <person name="Gerasimov E."/>
            <person name="Jackson A.P."/>
            <person name="Kelly S."/>
            <person name="Opperdoes F."/>
            <person name="O'Reilly A."/>
            <person name="Votypka J."/>
            <person name="Yurchenko V."/>
            <person name="Lukes J."/>
        </authorList>
    </citation>
    <scope>NUCLEOTIDE SEQUENCE [LARGE SCALE GENOMIC DNA]</scope>
    <source>
        <strain evidence="1">H10</strain>
    </source>
</reference>
<evidence type="ECO:0000313" key="1">
    <source>
        <dbReference type="EMBL" id="KPA83335.1"/>
    </source>
</evidence>
<dbReference type="Proteomes" id="UP000037923">
    <property type="component" value="Unassembled WGS sequence"/>
</dbReference>